<dbReference type="Proteomes" id="UP000466442">
    <property type="component" value="Unassembled WGS sequence"/>
</dbReference>
<evidence type="ECO:0000313" key="4">
    <source>
        <dbReference type="Proteomes" id="UP000466442"/>
    </source>
</evidence>
<feature type="chain" id="PRO_5043758679" evidence="2">
    <location>
        <begin position="20"/>
        <end position="172"/>
    </location>
</feature>
<evidence type="ECO:0000313" key="3">
    <source>
        <dbReference type="EMBL" id="KAF6213670.1"/>
    </source>
</evidence>
<protein>
    <submittedName>
        <fullName evidence="3">Uncharacterized protein</fullName>
    </submittedName>
</protein>
<sequence length="172" mass="17685">MKVFSALLFTAFCIGAVFSSALPEESAAPAPAESAPAAPAESAPAAPAPAEPAAPAPAAPAPAAPAPAAPAPAAPAPAKPGKGQKDPTIEQAKELERKLLKALKESRGKLANLEKSLGETRKAALETLEKIKSELLAKAKVAKKEGKKGLRKALIRNVINLDQLKKRLAKLR</sequence>
<comment type="caution">
    <text evidence="3">The sequence shown here is derived from an EMBL/GenBank/DDBJ whole genome shotgun (WGS) entry which is preliminary data.</text>
</comment>
<evidence type="ECO:0000256" key="2">
    <source>
        <dbReference type="SAM" id="SignalP"/>
    </source>
</evidence>
<feature type="signal peptide" evidence="2">
    <location>
        <begin position="1"/>
        <end position="19"/>
    </location>
</feature>
<organism evidence="3 4">
    <name type="scientific">Apolygus lucorum</name>
    <name type="common">Small green plant bug</name>
    <name type="synonym">Lygocoris lucorum</name>
    <dbReference type="NCBI Taxonomy" id="248454"/>
    <lineage>
        <taxon>Eukaryota</taxon>
        <taxon>Metazoa</taxon>
        <taxon>Ecdysozoa</taxon>
        <taxon>Arthropoda</taxon>
        <taxon>Hexapoda</taxon>
        <taxon>Insecta</taxon>
        <taxon>Pterygota</taxon>
        <taxon>Neoptera</taxon>
        <taxon>Paraneoptera</taxon>
        <taxon>Hemiptera</taxon>
        <taxon>Heteroptera</taxon>
        <taxon>Panheteroptera</taxon>
        <taxon>Cimicomorpha</taxon>
        <taxon>Miridae</taxon>
        <taxon>Mirini</taxon>
        <taxon>Apolygus</taxon>
    </lineage>
</organism>
<feature type="compositionally biased region" description="Basic and acidic residues" evidence="1">
    <location>
        <begin position="83"/>
        <end position="94"/>
    </location>
</feature>
<keyword evidence="2" id="KW-0732">Signal</keyword>
<reference evidence="3" key="1">
    <citation type="journal article" date="2021" name="Mol. Ecol. Resour.">
        <title>Apolygus lucorum genome provides insights into omnivorousness and mesophyll feeding.</title>
        <authorList>
            <person name="Liu Y."/>
            <person name="Liu H."/>
            <person name="Wang H."/>
            <person name="Huang T."/>
            <person name="Liu B."/>
            <person name="Yang B."/>
            <person name="Yin L."/>
            <person name="Li B."/>
            <person name="Zhang Y."/>
            <person name="Zhang S."/>
            <person name="Jiang F."/>
            <person name="Zhang X."/>
            <person name="Ren Y."/>
            <person name="Wang B."/>
            <person name="Wang S."/>
            <person name="Lu Y."/>
            <person name="Wu K."/>
            <person name="Fan W."/>
            <person name="Wang G."/>
        </authorList>
    </citation>
    <scope>NUCLEOTIDE SEQUENCE</scope>
    <source>
        <strain evidence="3">12Hb</strain>
    </source>
</reference>
<dbReference type="EMBL" id="WIXP02000003">
    <property type="protein sequence ID" value="KAF6213670.1"/>
    <property type="molecule type" value="Genomic_DNA"/>
</dbReference>
<proteinExistence type="predicted"/>
<keyword evidence="4" id="KW-1185">Reference proteome</keyword>
<gene>
    <name evidence="3" type="ORF">GE061_011392</name>
</gene>
<name>A0A6A4JSQ6_APOLU</name>
<feature type="region of interest" description="Disordered" evidence="1">
    <location>
        <begin position="24"/>
        <end position="94"/>
    </location>
</feature>
<evidence type="ECO:0000256" key="1">
    <source>
        <dbReference type="SAM" id="MobiDB-lite"/>
    </source>
</evidence>
<feature type="compositionally biased region" description="Pro residues" evidence="1">
    <location>
        <begin position="46"/>
        <end position="78"/>
    </location>
</feature>
<dbReference type="AlphaFoldDB" id="A0A6A4JSQ6"/>
<feature type="compositionally biased region" description="Low complexity" evidence="1">
    <location>
        <begin position="24"/>
        <end position="45"/>
    </location>
</feature>
<accession>A0A6A4JSQ6</accession>